<dbReference type="Proteomes" id="UP000646749">
    <property type="component" value="Unassembled WGS sequence"/>
</dbReference>
<dbReference type="InterPro" id="IPR015943">
    <property type="entry name" value="WD40/YVTN_repeat-like_dom_sf"/>
</dbReference>
<name>A0ABQ4DV22_9ACTN</name>
<sequence length="410" mass="43847">MDIGRRAFLTGVTAVGAGVAFPEAAYGGSRQAAVAPAPVRVVDRPSAATGPAPLPPAVRSRRALSARTTAALPIVQHASTYNLAQVVRWLDQEHFAVGRWDGTMSVYDFETAPFVGPIVTDVVNTPSAQGVRMITVLPRRTLVTSNDASSLAVWWTTSDRWADLRLRSTVSYDPALGAATSGAFFSGDLSLLVVGHDNGYLSFWSVRPWSRTLRPHGQLNVQNPDPVNPWNLHSVYEVAPLVASGRYASVIAGSDDGYLSIVRVPGRTIVSQTVFNPSAQRGINCVSVSGNKILVGNCSVGADDHNLWYFTADIRTGQLTLVDRANLIINPAEVQSFNFETVWGRYTDGPCWFAGTEEGALWMGTADTSIEVIGHQPLSDGAIGAALDYTDGPGRLAAVIHNLQQFTTGA</sequence>
<protein>
    <recommendedName>
        <fullName evidence="3">Twin-arginine translocation signal domain-containing protein</fullName>
    </recommendedName>
</protein>
<keyword evidence="2" id="KW-1185">Reference proteome</keyword>
<dbReference type="SUPFAM" id="SSF50978">
    <property type="entry name" value="WD40 repeat-like"/>
    <property type="match status" value="1"/>
</dbReference>
<dbReference type="InterPro" id="IPR006311">
    <property type="entry name" value="TAT_signal"/>
</dbReference>
<dbReference type="Gene3D" id="2.130.10.10">
    <property type="entry name" value="YVTN repeat-like/Quinoprotein amine dehydrogenase"/>
    <property type="match status" value="1"/>
</dbReference>
<proteinExistence type="predicted"/>
<evidence type="ECO:0000313" key="2">
    <source>
        <dbReference type="Proteomes" id="UP000646749"/>
    </source>
</evidence>
<dbReference type="InterPro" id="IPR036322">
    <property type="entry name" value="WD40_repeat_dom_sf"/>
</dbReference>
<organism evidence="1 2">
    <name type="scientific">Plantactinospora endophytica</name>
    <dbReference type="NCBI Taxonomy" id="673535"/>
    <lineage>
        <taxon>Bacteria</taxon>
        <taxon>Bacillati</taxon>
        <taxon>Actinomycetota</taxon>
        <taxon>Actinomycetes</taxon>
        <taxon>Micromonosporales</taxon>
        <taxon>Micromonosporaceae</taxon>
        <taxon>Plantactinospora</taxon>
    </lineage>
</organism>
<dbReference type="EMBL" id="BONW01000004">
    <property type="protein sequence ID" value="GIG86288.1"/>
    <property type="molecule type" value="Genomic_DNA"/>
</dbReference>
<comment type="caution">
    <text evidence="1">The sequence shown here is derived from an EMBL/GenBank/DDBJ whole genome shotgun (WGS) entry which is preliminary data.</text>
</comment>
<accession>A0ABQ4DV22</accession>
<evidence type="ECO:0008006" key="3">
    <source>
        <dbReference type="Google" id="ProtNLM"/>
    </source>
</evidence>
<gene>
    <name evidence="1" type="ORF">Pen02_12240</name>
</gene>
<dbReference type="RefSeq" id="WP_203864935.1">
    <property type="nucleotide sequence ID" value="NZ_BONW01000004.1"/>
</dbReference>
<dbReference type="PROSITE" id="PS51318">
    <property type="entry name" value="TAT"/>
    <property type="match status" value="1"/>
</dbReference>
<reference evidence="1 2" key="1">
    <citation type="submission" date="2021-01" db="EMBL/GenBank/DDBJ databases">
        <title>Whole genome shotgun sequence of Plantactinospora endophytica NBRC 110450.</title>
        <authorList>
            <person name="Komaki H."/>
            <person name="Tamura T."/>
        </authorList>
    </citation>
    <scope>NUCLEOTIDE SEQUENCE [LARGE SCALE GENOMIC DNA]</scope>
    <source>
        <strain evidence="1 2">NBRC 110450</strain>
    </source>
</reference>
<evidence type="ECO:0000313" key="1">
    <source>
        <dbReference type="EMBL" id="GIG86288.1"/>
    </source>
</evidence>